<dbReference type="GO" id="GO:0016301">
    <property type="term" value="F:kinase activity"/>
    <property type="evidence" value="ECO:0007669"/>
    <property type="project" value="UniProtKB-KW"/>
</dbReference>
<keyword evidence="1" id="KW-1133">Transmembrane helix</keyword>
<keyword evidence="3" id="KW-0808">Transferase</keyword>
<proteinExistence type="predicted"/>
<gene>
    <name evidence="3" type="ORF">SAMN02745220_00299</name>
</gene>
<keyword evidence="1" id="KW-0472">Membrane</keyword>
<dbReference type="SUPFAM" id="SSF81296">
    <property type="entry name" value="E set domains"/>
    <property type="match status" value="1"/>
</dbReference>
<keyword evidence="1" id="KW-0812">Transmembrane</keyword>
<dbReference type="InterPro" id="IPR032640">
    <property type="entry name" value="AMPK1_CBM"/>
</dbReference>
<name>A0A1M7XWI7_9BACT</name>
<dbReference type="CDD" id="cd02859">
    <property type="entry name" value="E_set_AMPKbeta_like_N"/>
    <property type="match status" value="1"/>
</dbReference>
<evidence type="ECO:0000313" key="4">
    <source>
        <dbReference type="Proteomes" id="UP000184603"/>
    </source>
</evidence>
<evidence type="ECO:0000256" key="1">
    <source>
        <dbReference type="SAM" id="Phobius"/>
    </source>
</evidence>
<protein>
    <submittedName>
        <fullName evidence="3">Glycogen recognition site of AMP-activated protein kinase</fullName>
    </submittedName>
</protein>
<dbReference type="Pfam" id="PF16561">
    <property type="entry name" value="AMPK1_CBM"/>
    <property type="match status" value="1"/>
</dbReference>
<dbReference type="EMBL" id="FRFE01000001">
    <property type="protein sequence ID" value="SHO43110.1"/>
    <property type="molecule type" value="Genomic_DNA"/>
</dbReference>
<keyword evidence="4" id="KW-1185">Reference proteome</keyword>
<organism evidence="3 4">
    <name type="scientific">Desulfopila aestuarii DSM 18488</name>
    <dbReference type="NCBI Taxonomy" id="1121416"/>
    <lineage>
        <taxon>Bacteria</taxon>
        <taxon>Pseudomonadati</taxon>
        <taxon>Thermodesulfobacteriota</taxon>
        <taxon>Desulfobulbia</taxon>
        <taxon>Desulfobulbales</taxon>
        <taxon>Desulfocapsaceae</taxon>
        <taxon>Desulfopila</taxon>
    </lineage>
</organism>
<dbReference type="OrthoDB" id="5418559at2"/>
<dbReference type="Gene3D" id="2.60.40.10">
    <property type="entry name" value="Immunoglobulins"/>
    <property type="match status" value="1"/>
</dbReference>
<dbReference type="InterPro" id="IPR013783">
    <property type="entry name" value="Ig-like_fold"/>
</dbReference>
<feature type="transmembrane region" description="Helical" evidence="1">
    <location>
        <begin position="76"/>
        <end position="95"/>
    </location>
</feature>
<evidence type="ECO:0000259" key="2">
    <source>
        <dbReference type="Pfam" id="PF16561"/>
    </source>
</evidence>
<sequence length="200" mass="22532">MNDHLISLFIDNELTLHEKIDFIEAVADNKQFSDTARDLLRQELTLGTALADLHSVSNVIQPQPERVKRRWLLRPASFVGGFVLACCLAALFPFVRYPTVPAVSGDETYRFVLYLPDAGEASVIGTFSNWSPIPMEKVGNSGYWTLKMQLPPGEYRYSYLIEQHTRIYDPTVLDRETDDYGGENSILNIAGLINDDQTSS</sequence>
<dbReference type="Proteomes" id="UP000184603">
    <property type="component" value="Unassembled WGS sequence"/>
</dbReference>
<accession>A0A1M7XWI7</accession>
<feature type="domain" description="AMP-activated protein kinase glycogen-binding" evidence="2">
    <location>
        <begin position="120"/>
        <end position="189"/>
    </location>
</feature>
<dbReference type="STRING" id="1121416.SAMN02745220_00299"/>
<evidence type="ECO:0000313" key="3">
    <source>
        <dbReference type="EMBL" id="SHO43110.1"/>
    </source>
</evidence>
<reference evidence="3 4" key="1">
    <citation type="submission" date="2016-12" db="EMBL/GenBank/DDBJ databases">
        <authorList>
            <person name="Song W.-J."/>
            <person name="Kurnit D.M."/>
        </authorList>
    </citation>
    <scope>NUCLEOTIDE SEQUENCE [LARGE SCALE GENOMIC DNA]</scope>
    <source>
        <strain evidence="3 4">DSM 18488</strain>
    </source>
</reference>
<keyword evidence="3" id="KW-0418">Kinase</keyword>
<dbReference type="AlphaFoldDB" id="A0A1M7XWI7"/>
<dbReference type="RefSeq" id="WP_073611650.1">
    <property type="nucleotide sequence ID" value="NZ_FRFE01000001.1"/>
</dbReference>
<dbReference type="InterPro" id="IPR014756">
    <property type="entry name" value="Ig_E-set"/>
</dbReference>